<dbReference type="Pfam" id="PF00561">
    <property type="entry name" value="Abhydrolase_1"/>
    <property type="match status" value="1"/>
</dbReference>
<evidence type="ECO:0000259" key="2">
    <source>
        <dbReference type="Pfam" id="PF00561"/>
    </source>
</evidence>
<dbReference type="PANTHER" id="PTHR43798">
    <property type="entry name" value="MONOACYLGLYCEROL LIPASE"/>
    <property type="match status" value="1"/>
</dbReference>
<reference evidence="4" key="1">
    <citation type="submission" date="2017-04" db="EMBL/GenBank/DDBJ databases">
        <authorList>
            <person name="Song Y."/>
            <person name="Cho B.-K."/>
        </authorList>
    </citation>
    <scope>NUCLEOTIDE SEQUENCE [LARGE SCALE GENOMIC DNA]</scope>
    <source>
        <strain evidence="4">SL1</strain>
    </source>
</reference>
<dbReference type="SUPFAM" id="SSF53474">
    <property type="entry name" value="alpha/beta-Hydrolases"/>
    <property type="match status" value="1"/>
</dbReference>
<dbReference type="PANTHER" id="PTHR43798:SF31">
    <property type="entry name" value="AB HYDROLASE SUPERFAMILY PROTEIN YCLE"/>
    <property type="match status" value="1"/>
</dbReference>
<dbReference type="GO" id="GO:0016787">
    <property type="term" value="F:hydrolase activity"/>
    <property type="evidence" value="ECO:0007669"/>
    <property type="project" value="UniProtKB-KW"/>
</dbReference>
<dbReference type="InterPro" id="IPR000639">
    <property type="entry name" value="Epox_hydrolase-like"/>
</dbReference>
<feature type="domain" description="AB hydrolase-1" evidence="2">
    <location>
        <begin position="25"/>
        <end position="255"/>
    </location>
</feature>
<proteinExistence type="predicted"/>
<dbReference type="AlphaFoldDB" id="A0A2U8DU24"/>
<dbReference type="KEGG" id="cdrk:B9W14_14910"/>
<dbReference type="InterPro" id="IPR050266">
    <property type="entry name" value="AB_hydrolase_sf"/>
</dbReference>
<dbReference type="Proteomes" id="UP000244910">
    <property type="component" value="Chromosome"/>
</dbReference>
<dbReference type="RefSeq" id="WP_032076827.1">
    <property type="nucleotide sequence ID" value="NZ_CP020953.1"/>
</dbReference>
<keyword evidence="1 3" id="KW-0378">Hydrolase</keyword>
<accession>A0A2U8DU24</accession>
<evidence type="ECO:0000256" key="1">
    <source>
        <dbReference type="ARBA" id="ARBA00022801"/>
    </source>
</evidence>
<organism evidence="3 4">
    <name type="scientific">Clostridium drakei</name>
    <dbReference type="NCBI Taxonomy" id="332101"/>
    <lineage>
        <taxon>Bacteria</taxon>
        <taxon>Bacillati</taxon>
        <taxon>Bacillota</taxon>
        <taxon>Clostridia</taxon>
        <taxon>Eubacteriales</taxon>
        <taxon>Clostridiaceae</taxon>
        <taxon>Clostridium</taxon>
    </lineage>
</organism>
<dbReference type="InterPro" id="IPR029058">
    <property type="entry name" value="AB_hydrolase_fold"/>
</dbReference>
<dbReference type="PRINTS" id="PR00111">
    <property type="entry name" value="ABHYDROLASE"/>
</dbReference>
<keyword evidence="4" id="KW-1185">Reference proteome</keyword>
<dbReference type="Gene3D" id="3.40.50.1820">
    <property type="entry name" value="alpha/beta hydrolase"/>
    <property type="match status" value="1"/>
</dbReference>
<dbReference type="OrthoDB" id="9773293at2"/>
<protein>
    <submittedName>
        <fullName evidence="3">Alpha/beta hydrolase</fullName>
    </submittedName>
</protein>
<dbReference type="EMBL" id="CP020953">
    <property type="protein sequence ID" value="AWI05734.1"/>
    <property type="molecule type" value="Genomic_DNA"/>
</dbReference>
<gene>
    <name evidence="3" type="ORF">B9W14_14910</name>
</gene>
<sequence length="270" mass="30923">MGYYIKAEPNVKIYVEDLNPDGKKTILFLHGWPGSHKLFEYQFDQLPKMGYRCIGIDQRGFGESDKPYKGYDYDRLSDDVRAVVNVLKLNDFTLAGHSTGGAIAIRYMSRHRGYGVSKLALFAAAAPSLIKRRNFPYGLEKEDVIKMINETYNDRPKMLSNFGDIFFFQYITKPFSDWFFQLGLQAAGWATAAVENTWINEVLFSDLAAINVPTLIIHGIHDKVVPFSLAKVQKQSIKNSKLIPFEFSGHGAFYDQRDKFNEELMKFIEK</sequence>
<name>A0A2U8DU24_9CLOT</name>
<dbReference type="GO" id="GO:0016020">
    <property type="term" value="C:membrane"/>
    <property type="evidence" value="ECO:0007669"/>
    <property type="project" value="TreeGrafter"/>
</dbReference>
<dbReference type="InterPro" id="IPR000073">
    <property type="entry name" value="AB_hydrolase_1"/>
</dbReference>
<evidence type="ECO:0000313" key="3">
    <source>
        <dbReference type="EMBL" id="AWI05734.1"/>
    </source>
</evidence>
<dbReference type="PRINTS" id="PR00412">
    <property type="entry name" value="EPOXHYDRLASE"/>
</dbReference>
<evidence type="ECO:0000313" key="4">
    <source>
        <dbReference type="Proteomes" id="UP000244910"/>
    </source>
</evidence>